<proteinExistence type="predicted"/>
<comment type="catalytic activity">
    <reaction evidence="7">
        <text>DNA(n) + a 2'-deoxyribonucleoside 5'-triphosphate = DNA(n+1) + diphosphate</text>
        <dbReference type="Rhea" id="RHEA:22508"/>
        <dbReference type="Rhea" id="RHEA-COMP:17339"/>
        <dbReference type="Rhea" id="RHEA-COMP:17340"/>
        <dbReference type="ChEBI" id="CHEBI:33019"/>
        <dbReference type="ChEBI" id="CHEBI:61560"/>
        <dbReference type="ChEBI" id="CHEBI:173112"/>
        <dbReference type="EC" id="2.7.7.7"/>
    </reaction>
</comment>
<dbReference type="SUPFAM" id="SSF52540">
    <property type="entry name" value="P-loop containing nucleoside triphosphate hydrolases"/>
    <property type="match status" value="1"/>
</dbReference>
<dbReference type="GO" id="GO:0009360">
    <property type="term" value="C:DNA polymerase III complex"/>
    <property type="evidence" value="ECO:0007669"/>
    <property type="project" value="InterPro"/>
</dbReference>
<evidence type="ECO:0000256" key="4">
    <source>
        <dbReference type="ARBA" id="ARBA00022695"/>
    </source>
</evidence>
<evidence type="ECO:0000313" key="10">
    <source>
        <dbReference type="Proteomes" id="UP000032512"/>
    </source>
</evidence>
<keyword evidence="10" id="KW-1185">Reference proteome</keyword>
<dbReference type="InterPro" id="IPR050238">
    <property type="entry name" value="DNA_Rep/Repair_Clamp_Loader"/>
</dbReference>
<reference evidence="9 10" key="1">
    <citation type="submission" date="2015-01" db="EMBL/GenBank/DDBJ databases">
        <title>Draft genome sequences of the supercritical CO2 tolerant bacteria Bacillus subterraneus MITOT1 and Bacillus cereus MIT0214.</title>
        <authorList>
            <person name="Peet K.C."/>
            <person name="Thompson J.R."/>
        </authorList>
    </citation>
    <scope>NUCLEOTIDE SEQUENCE [LARGE SCALE GENOMIC DNA]</scope>
    <source>
        <strain evidence="9 10">MITOT1</strain>
    </source>
</reference>
<dbReference type="OrthoDB" id="9810148at2"/>
<name>A0A0D6ZEB5_9BACI</name>
<sequence length="335" mass="38089">MAKTWDELERLQPNVLKMIKNSILKNRIAHAYLFEGMRGTGKKEMSILLAKSIHCLNPVDGYKPCETCLNCKRINIGNHPDIHLVEPDGLSIKKGQIQLLQAEFSKTGVESKNKIYMIVHADRMTTNAANSLLKFLEEPHAGTIAVLITEQAQQMLPTILSRCQLINFPPLSPKNMAEQLIVQGVHPHTAPLLAQLTNNLEEAIQISNDDWFAQAQKIVLKLYEVLKKNSLEAMLALQENWFTHFKEKEQMDRGLDLLLLIFKDLLYIQLGMKDQVVYLNESSRLEQFALQTSGRRLTEQMAAILEAKRKLNANMNPQLLMEELVLKLQEGSILV</sequence>
<evidence type="ECO:0000256" key="6">
    <source>
        <dbReference type="ARBA" id="ARBA00022932"/>
    </source>
</evidence>
<dbReference type="EMBL" id="JXIQ01000018">
    <property type="protein sequence ID" value="KIY23416.1"/>
    <property type="molecule type" value="Genomic_DNA"/>
</dbReference>
<dbReference type="NCBIfam" id="TIGR00678">
    <property type="entry name" value="holB"/>
    <property type="match status" value="1"/>
</dbReference>
<dbReference type="EC" id="2.7.7.7" evidence="1"/>
<keyword evidence="5" id="KW-0235">DNA replication</keyword>
<evidence type="ECO:0000313" key="9">
    <source>
        <dbReference type="EMBL" id="KIY23416.1"/>
    </source>
</evidence>
<dbReference type="GO" id="GO:0008408">
    <property type="term" value="F:3'-5' exonuclease activity"/>
    <property type="evidence" value="ECO:0007669"/>
    <property type="project" value="InterPro"/>
</dbReference>
<evidence type="ECO:0000259" key="8">
    <source>
        <dbReference type="Pfam" id="PF09115"/>
    </source>
</evidence>
<evidence type="ECO:0000256" key="2">
    <source>
        <dbReference type="ARBA" id="ARBA00014363"/>
    </source>
</evidence>
<dbReference type="GO" id="GO:0003887">
    <property type="term" value="F:DNA-directed DNA polymerase activity"/>
    <property type="evidence" value="ECO:0007669"/>
    <property type="project" value="UniProtKB-KW"/>
</dbReference>
<dbReference type="Proteomes" id="UP000032512">
    <property type="component" value="Unassembled WGS sequence"/>
</dbReference>
<evidence type="ECO:0000256" key="7">
    <source>
        <dbReference type="ARBA" id="ARBA00049244"/>
    </source>
</evidence>
<dbReference type="PANTHER" id="PTHR11669">
    <property type="entry name" value="REPLICATION FACTOR C / DNA POLYMERASE III GAMMA-TAU SUBUNIT"/>
    <property type="match status" value="1"/>
</dbReference>
<protein>
    <recommendedName>
        <fullName evidence="2">DNA polymerase III subunit delta'</fullName>
        <ecNumber evidence="1">2.7.7.7</ecNumber>
    </recommendedName>
</protein>
<evidence type="ECO:0000256" key="5">
    <source>
        <dbReference type="ARBA" id="ARBA00022705"/>
    </source>
</evidence>
<dbReference type="PANTHER" id="PTHR11669:SF8">
    <property type="entry name" value="DNA POLYMERASE III SUBUNIT DELTA"/>
    <property type="match status" value="1"/>
</dbReference>
<dbReference type="Gene3D" id="3.40.50.300">
    <property type="entry name" value="P-loop containing nucleotide triphosphate hydrolases"/>
    <property type="match status" value="1"/>
</dbReference>
<gene>
    <name evidence="9" type="ORF">UB32_02855</name>
</gene>
<keyword evidence="4 9" id="KW-0548">Nucleotidyltransferase</keyword>
<dbReference type="AlphaFoldDB" id="A0A0D6ZEB5"/>
<keyword evidence="6" id="KW-0239">DNA-directed DNA polymerase</keyword>
<keyword evidence="3 9" id="KW-0808">Transferase</keyword>
<feature type="domain" description="DNA polymerase III delta subunit C-terminal" evidence="8">
    <location>
        <begin position="247"/>
        <end position="329"/>
    </location>
</feature>
<evidence type="ECO:0000256" key="3">
    <source>
        <dbReference type="ARBA" id="ARBA00022679"/>
    </source>
</evidence>
<dbReference type="FunFam" id="3.40.50.300:FF:001255">
    <property type="entry name" value="DNA polymerase III subunit delta"/>
    <property type="match status" value="1"/>
</dbReference>
<dbReference type="InterPro" id="IPR027417">
    <property type="entry name" value="P-loop_NTPase"/>
</dbReference>
<dbReference type="GO" id="GO:0006261">
    <property type="term" value="P:DNA-templated DNA replication"/>
    <property type="evidence" value="ECO:0007669"/>
    <property type="project" value="TreeGrafter"/>
</dbReference>
<dbReference type="InterPro" id="IPR004622">
    <property type="entry name" value="DNA_pol_HolB"/>
</dbReference>
<dbReference type="Pfam" id="PF09115">
    <property type="entry name" value="DNApol3-delta_C"/>
    <property type="match status" value="1"/>
</dbReference>
<evidence type="ECO:0000256" key="1">
    <source>
        <dbReference type="ARBA" id="ARBA00012417"/>
    </source>
</evidence>
<dbReference type="Pfam" id="PF13177">
    <property type="entry name" value="DNA_pol3_delta2"/>
    <property type="match status" value="1"/>
</dbReference>
<dbReference type="GO" id="GO:0003677">
    <property type="term" value="F:DNA binding"/>
    <property type="evidence" value="ECO:0007669"/>
    <property type="project" value="InterPro"/>
</dbReference>
<accession>A0A0D6ZEB5</accession>
<dbReference type="RefSeq" id="WP_044391054.1">
    <property type="nucleotide sequence ID" value="NZ_JXIQ01000018.1"/>
</dbReference>
<dbReference type="NCBIfam" id="NF005972">
    <property type="entry name" value="PRK08058.1"/>
    <property type="match status" value="1"/>
</dbReference>
<organism evidence="9 10">
    <name type="scientific">Mesobacillus subterraneus</name>
    <dbReference type="NCBI Taxonomy" id="285983"/>
    <lineage>
        <taxon>Bacteria</taxon>
        <taxon>Bacillati</taxon>
        <taxon>Bacillota</taxon>
        <taxon>Bacilli</taxon>
        <taxon>Bacillales</taxon>
        <taxon>Bacillaceae</taxon>
        <taxon>Mesobacillus</taxon>
    </lineage>
</organism>
<dbReference type="InterPro" id="IPR015199">
    <property type="entry name" value="DNA_pol_III_delta_C"/>
</dbReference>
<comment type="caution">
    <text evidence="9">The sequence shown here is derived from an EMBL/GenBank/DDBJ whole genome shotgun (WGS) entry which is preliminary data.</text>
</comment>
<dbReference type="PATRIC" id="fig|285983.3.peg.2415"/>